<comment type="caution">
    <text evidence="4">The sequence shown here is derived from an EMBL/GenBank/DDBJ whole genome shotgun (WGS) entry which is preliminary data.</text>
</comment>
<dbReference type="PRINTS" id="PR00061">
    <property type="entry name" value="RIBOSOMALL19"/>
</dbReference>
<evidence type="ECO:0008006" key="6">
    <source>
        <dbReference type="Google" id="ProtNLM"/>
    </source>
</evidence>
<dbReference type="Gene3D" id="2.30.30.790">
    <property type="match status" value="1"/>
</dbReference>
<evidence type="ECO:0000256" key="2">
    <source>
        <dbReference type="ARBA" id="ARBA00022980"/>
    </source>
</evidence>
<dbReference type="Proteomes" id="UP000315295">
    <property type="component" value="Unassembled WGS sequence"/>
</dbReference>
<keyword evidence="5" id="KW-1185">Reference proteome</keyword>
<evidence type="ECO:0000256" key="3">
    <source>
        <dbReference type="ARBA" id="ARBA00023274"/>
    </source>
</evidence>
<dbReference type="GO" id="GO:0005840">
    <property type="term" value="C:ribosome"/>
    <property type="evidence" value="ECO:0007669"/>
    <property type="project" value="UniProtKB-KW"/>
</dbReference>
<dbReference type="FunFam" id="2.30.30.790:FF:000003">
    <property type="entry name" value="50S ribosomal protein L19, chloroplastic"/>
    <property type="match status" value="1"/>
</dbReference>
<dbReference type="STRING" id="106549.A0A540KME8"/>
<dbReference type="GO" id="GO:0003735">
    <property type="term" value="F:structural constituent of ribosome"/>
    <property type="evidence" value="ECO:0007669"/>
    <property type="project" value="InterPro"/>
</dbReference>
<name>A0A540KME8_MALBA</name>
<gene>
    <name evidence="4" type="ORF">C1H46_039088</name>
</gene>
<accession>A0A540KME8</accession>
<keyword evidence="2" id="KW-0689">Ribosomal protein</keyword>
<dbReference type="GO" id="GO:1990904">
    <property type="term" value="C:ribonucleoprotein complex"/>
    <property type="evidence" value="ECO:0007669"/>
    <property type="project" value="UniProtKB-KW"/>
</dbReference>
<dbReference type="Pfam" id="PF01245">
    <property type="entry name" value="Ribosomal_L19"/>
    <property type="match status" value="1"/>
</dbReference>
<reference evidence="4 5" key="1">
    <citation type="journal article" date="2019" name="G3 (Bethesda)">
        <title>Sequencing of a Wild Apple (Malus baccata) Genome Unravels the Differences Between Cultivated and Wild Apple Species Regarding Disease Resistance and Cold Tolerance.</title>
        <authorList>
            <person name="Chen X."/>
        </authorList>
    </citation>
    <scope>NUCLEOTIDE SEQUENCE [LARGE SCALE GENOMIC DNA]</scope>
    <source>
        <strain evidence="5">cv. Shandingzi</strain>
        <tissue evidence="4">Leaves</tissue>
    </source>
</reference>
<dbReference type="PANTHER" id="PTHR15680:SF9">
    <property type="entry name" value="LARGE RIBOSOMAL SUBUNIT PROTEIN BL19M"/>
    <property type="match status" value="1"/>
</dbReference>
<dbReference type="NCBIfam" id="TIGR01024">
    <property type="entry name" value="rplS_bact"/>
    <property type="match status" value="1"/>
</dbReference>
<organism evidence="4 5">
    <name type="scientific">Malus baccata</name>
    <name type="common">Siberian crab apple</name>
    <name type="synonym">Pyrus baccata</name>
    <dbReference type="NCBI Taxonomy" id="106549"/>
    <lineage>
        <taxon>Eukaryota</taxon>
        <taxon>Viridiplantae</taxon>
        <taxon>Streptophyta</taxon>
        <taxon>Embryophyta</taxon>
        <taxon>Tracheophyta</taxon>
        <taxon>Spermatophyta</taxon>
        <taxon>Magnoliopsida</taxon>
        <taxon>eudicotyledons</taxon>
        <taxon>Gunneridae</taxon>
        <taxon>Pentapetalae</taxon>
        <taxon>rosids</taxon>
        <taxon>fabids</taxon>
        <taxon>Rosales</taxon>
        <taxon>Rosaceae</taxon>
        <taxon>Amygdaloideae</taxon>
        <taxon>Maleae</taxon>
        <taxon>Malus</taxon>
    </lineage>
</organism>
<keyword evidence="3" id="KW-0687">Ribonucleoprotein</keyword>
<proteinExistence type="inferred from homology"/>
<dbReference type="GO" id="GO:0006412">
    <property type="term" value="P:translation"/>
    <property type="evidence" value="ECO:0007669"/>
    <property type="project" value="InterPro"/>
</dbReference>
<dbReference type="EMBL" id="VIEB01001105">
    <property type="protein sequence ID" value="TQD75395.1"/>
    <property type="molecule type" value="Genomic_DNA"/>
</dbReference>
<dbReference type="AlphaFoldDB" id="A0A540KME8"/>
<dbReference type="InterPro" id="IPR008991">
    <property type="entry name" value="Translation_prot_SH3-like_sf"/>
</dbReference>
<dbReference type="PANTHER" id="PTHR15680">
    <property type="entry name" value="RIBOSOMAL PROTEIN L19"/>
    <property type="match status" value="1"/>
</dbReference>
<evidence type="ECO:0000313" key="5">
    <source>
        <dbReference type="Proteomes" id="UP000315295"/>
    </source>
</evidence>
<dbReference type="InterPro" id="IPR001857">
    <property type="entry name" value="Ribosomal_bL19"/>
</dbReference>
<sequence>MQSLSASIRLVRRQRVDISKIAHFRSIGAYQLSGGSGFSSLASDRLASAKKLGDLSGFGSSKSSLFQSVSKFSYRSSAPFTTTSSQNAAPASCNSSLFKSARLSSFRCAAVSPPFPSRCIVTGGNSVQSATQDSGMSVSDVAPCIKFKRLDKTAHHIMQACILDKEALEEVKAQREIPDVRPGYMVQLRVEVPDNKRRVSVVKGVVIARRNAGLNTTIRIRRQVAGVGVESLFPLYSPNIKEIKVLDKKKVRRAKLYYVRDKINAFKKQS</sequence>
<dbReference type="SUPFAM" id="SSF50104">
    <property type="entry name" value="Translation proteins SH3-like domain"/>
    <property type="match status" value="1"/>
</dbReference>
<comment type="similarity">
    <text evidence="1">Belongs to the bacterial ribosomal protein bL19 family.</text>
</comment>
<evidence type="ECO:0000313" key="4">
    <source>
        <dbReference type="EMBL" id="TQD75395.1"/>
    </source>
</evidence>
<dbReference type="InterPro" id="IPR038657">
    <property type="entry name" value="Ribosomal_bL19_sf"/>
</dbReference>
<protein>
    <recommendedName>
        <fullName evidence="6">KOW domain-containing protein</fullName>
    </recommendedName>
</protein>
<evidence type="ECO:0000256" key="1">
    <source>
        <dbReference type="ARBA" id="ARBA00005781"/>
    </source>
</evidence>